<evidence type="ECO:0000259" key="9">
    <source>
        <dbReference type="Pfam" id="PF00082"/>
    </source>
</evidence>
<dbReference type="GeneID" id="96298200"/>
<dbReference type="Gene3D" id="3.40.50.200">
    <property type="entry name" value="Peptidase S8/S53 domain"/>
    <property type="match status" value="1"/>
</dbReference>
<dbReference type="RefSeq" id="WP_143120894.1">
    <property type="nucleotide sequence ID" value="NZ_FOQY01000006.1"/>
</dbReference>
<dbReference type="PROSITE" id="PS51318">
    <property type="entry name" value="TAT"/>
    <property type="match status" value="1"/>
</dbReference>
<feature type="signal peptide" evidence="8">
    <location>
        <begin position="1"/>
        <end position="28"/>
    </location>
</feature>
<dbReference type="GO" id="GO:0006508">
    <property type="term" value="P:proteolysis"/>
    <property type="evidence" value="ECO:0007669"/>
    <property type="project" value="UniProtKB-KW"/>
</dbReference>
<dbReference type="PRINTS" id="PR00723">
    <property type="entry name" value="SUBTILISIN"/>
</dbReference>
<dbReference type="Gene3D" id="2.60.40.10">
    <property type="entry name" value="Immunoglobulins"/>
    <property type="match status" value="1"/>
</dbReference>
<dbReference type="InterPro" id="IPR050131">
    <property type="entry name" value="Peptidase_S8_subtilisin-like"/>
</dbReference>
<sequence>MTNRRRATSALVAGALVAALAGPQAAGAASEPEPAGAAGRAEAAGAAGRVSAPVAVTLITGDRVTVTGSGHGTVIERGEGREGISFVTDDQNGRLRVFPSDALAPLREGRLDPRLFDVTALIEYGYDRRDDLPLLVTHSGPADGPAARSGLRSVMAASGAQVTRELPAVDGLAVRAPEKDRTGFWNGVAGGGRALAGGTAKVWLDGLRKPALDVSVKQIGAPTAWESGHTGTGVKVAVLDTGVDATHPDLADRVSAQANFTEAPDAVDRSGHGTHIASTIAGSGAASDGRYRGVAPGATILAGKVCESVCQESAVLAGMQWAGEQGAKVANLSLGATDTPETDPLELAVETLTERYGTLFVISAGNTGAERSVESPASAAAALAVGAVTKSDELAEFSSRGPRLGDSALKPEITAPGVDITAARSKDAPGGGGSYVAMNGTSMATPHVVGAAAVLAGQHPDWTAGTLKAALMGSARPNPAHGVFEQGAGRVDVARATAQQVTAEPGGLGFGLQEWPHDDDKPITRKVTYRNTGASPVTLELSIGDQGGTGSFTVTPRTVTVPAGGQADVSVTADTAEAPVGNIGGYLVASGDGGLSVSTPLAAENEKETYALTLRHSGRDGGPATRYLTTLRQAGDWKEISLREPGDGSVTLRLPKGRWVVKSSLFDGEHATHLIHPGLDLTGAQTLELDARLGRPVSVTVPNPSAVQLDAQVTYSDELSTRTFVSGRFENMATAQLGPDRTYDNVTTGIGGVWAQAGADGGTDDSPRTYRLAWFHSGGMVTGFQRRVADRDLAAIHADYAAHLPGVQRRAGSASSGDARMSIHLAPVRFTTPSVHTDYVNADGGIRWRHFFWEDGPGGEETFFESPLTSYIPGRGYRESWNRGVFGPTLPPVGEDFGGLTRTGDTIRVNVPMYGDGAGRAGRAATAKARTALYSDGRLIGERPALGGKGFAVPAGAAGYRVVVEADRRAPATLSTRISTVWTFRSEHVENSTELPLPISVVRFSPALDARNAVPGGRPYGVPVSVRPQAGSGAGASRDLTVEVSYDDGATWSPAPVLRGQAMVRHPAGEGHVSLRARSADSAGNTVEQTVIRAYRFAPRS</sequence>
<dbReference type="SUPFAM" id="SSF52743">
    <property type="entry name" value="Subtilisin-like"/>
    <property type="match status" value="1"/>
</dbReference>
<evidence type="ECO:0000256" key="4">
    <source>
        <dbReference type="ARBA" id="ARBA00022825"/>
    </source>
</evidence>
<dbReference type="InterPro" id="IPR022398">
    <property type="entry name" value="Peptidase_S8_His-AS"/>
</dbReference>
<dbReference type="AlphaFoldDB" id="A0A1I3NLV4"/>
<feature type="domain" description="Peptidase S8/S53" evidence="9">
    <location>
        <begin position="231"/>
        <end position="489"/>
    </location>
</feature>
<dbReference type="Pfam" id="PF00082">
    <property type="entry name" value="Peptidase_S8"/>
    <property type="match status" value="1"/>
</dbReference>
<evidence type="ECO:0000256" key="8">
    <source>
        <dbReference type="SAM" id="SignalP"/>
    </source>
</evidence>
<feature type="active site" description="Charge relay system" evidence="5 6">
    <location>
        <position position="272"/>
    </location>
</feature>
<keyword evidence="4 6" id="KW-0720">Serine protease</keyword>
<evidence type="ECO:0000256" key="5">
    <source>
        <dbReference type="PIRSR" id="PIRSR615500-1"/>
    </source>
</evidence>
<dbReference type="InterPro" id="IPR013783">
    <property type="entry name" value="Ig-like_fold"/>
</dbReference>
<keyword evidence="3 6" id="KW-0378">Hydrolase</keyword>
<proteinExistence type="inferred from homology"/>
<reference evidence="11" key="1">
    <citation type="submission" date="2016-10" db="EMBL/GenBank/DDBJ databases">
        <authorList>
            <person name="Varghese N."/>
            <person name="Submissions S."/>
        </authorList>
    </citation>
    <scope>NUCLEOTIDE SEQUENCE [LARGE SCALE GENOMIC DNA]</scope>
    <source>
        <strain evidence="11">CGMCC 4.2126</strain>
    </source>
</reference>
<feature type="active site" description="Charge relay system" evidence="5 6">
    <location>
        <position position="240"/>
    </location>
</feature>
<dbReference type="Proteomes" id="UP000199111">
    <property type="component" value="Unassembled WGS sequence"/>
</dbReference>
<name>A0A1I3NLV4_9ACTN</name>
<keyword evidence="8" id="KW-0732">Signal</keyword>
<protein>
    <submittedName>
        <fullName evidence="10">Subtilase family protein</fullName>
    </submittedName>
</protein>
<evidence type="ECO:0000256" key="6">
    <source>
        <dbReference type="PROSITE-ProRule" id="PRU01240"/>
    </source>
</evidence>
<dbReference type="PANTHER" id="PTHR43806:SF65">
    <property type="entry name" value="SERINE PROTEASE APRX"/>
    <property type="match status" value="1"/>
</dbReference>
<dbReference type="InterPro" id="IPR015500">
    <property type="entry name" value="Peptidase_S8_subtilisin-rel"/>
</dbReference>
<keyword evidence="2 6" id="KW-0645">Protease</keyword>
<evidence type="ECO:0000256" key="2">
    <source>
        <dbReference type="ARBA" id="ARBA00022670"/>
    </source>
</evidence>
<dbReference type="PROSITE" id="PS00138">
    <property type="entry name" value="SUBTILASE_SER"/>
    <property type="match status" value="1"/>
</dbReference>
<dbReference type="InterPro" id="IPR000209">
    <property type="entry name" value="Peptidase_S8/S53_dom"/>
</dbReference>
<dbReference type="PROSITE" id="PS51892">
    <property type="entry name" value="SUBTILASE"/>
    <property type="match status" value="1"/>
</dbReference>
<evidence type="ECO:0000313" key="11">
    <source>
        <dbReference type="Proteomes" id="UP000199111"/>
    </source>
</evidence>
<dbReference type="PANTHER" id="PTHR43806">
    <property type="entry name" value="PEPTIDASE S8"/>
    <property type="match status" value="1"/>
</dbReference>
<organism evidence="10 11">
    <name type="scientific">Streptosporangium canum</name>
    <dbReference type="NCBI Taxonomy" id="324952"/>
    <lineage>
        <taxon>Bacteria</taxon>
        <taxon>Bacillati</taxon>
        <taxon>Actinomycetota</taxon>
        <taxon>Actinomycetes</taxon>
        <taxon>Streptosporangiales</taxon>
        <taxon>Streptosporangiaceae</taxon>
        <taxon>Streptosporangium</taxon>
    </lineage>
</organism>
<dbReference type="InterPro" id="IPR023828">
    <property type="entry name" value="Peptidase_S8_Ser-AS"/>
</dbReference>
<dbReference type="PROSITE" id="PS00137">
    <property type="entry name" value="SUBTILASE_HIS"/>
    <property type="match status" value="1"/>
</dbReference>
<dbReference type="InterPro" id="IPR023827">
    <property type="entry name" value="Peptidase_S8_Asp-AS"/>
</dbReference>
<dbReference type="GO" id="GO:0004252">
    <property type="term" value="F:serine-type endopeptidase activity"/>
    <property type="evidence" value="ECO:0007669"/>
    <property type="project" value="UniProtKB-UniRule"/>
</dbReference>
<evidence type="ECO:0000256" key="3">
    <source>
        <dbReference type="ARBA" id="ARBA00022801"/>
    </source>
</evidence>
<feature type="chain" id="PRO_5011693264" evidence="8">
    <location>
        <begin position="29"/>
        <end position="1101"/>
    </location>
</feature>
<accession>A0A1I3NLV4</accession>
<evidence type="ECO:0000256" key="1">
    <source>
        <dbReference type="ARBA" id="ARBA00011073"/>
    </source>
</evidence>
<feature type="active site" description="Charge relay system" evidence="5 6">
    <location>
        <position position="442"/>
    </location>
</feature>
<dbReference type="InterPro" id="IPR006311">
    <property type="entry name" value="TAT_signal"/>
</dbReference>
<dbReference type="GO" id="GO:0005975">
    <property type="term" value="P:carbohydrate metabolic process"/>
    <property type="evidence" value="ECO:0007669"/>
    <property type="project" value="UniProtKB-ARBA"/>
</dbReference>
<evidence type="ECO:0000256" key="7">
    <source>
        <dbReference type="RuleBase" id="RU003355"/>
    </source>
</evidence>
<dbReference type="EMBL" id="FOQY01000006">
    <property type="protein sequence ID" value="SFJ10159.1"/>
    <property type="molecule type" value="Genomic_DNA"/>
</dbReference>
<keyword evidence="11" id="KW-1185">Reference proteome</keyword>
<comment type="similarity">
    <text evidence="1 6 7">Belongs to the peptidase S8 family.</text>
</comment>
<dbReference type="InterPro" id="IPR036852">
    <property type="entry name" value="Peptidase_S8/S53_dom_sf"/>
</dbReference>
<gene>
    <name evidence="10" type="ORF">SAMN05216275_106264</name>
</gene>
<evidence type="ECO:0000313" key="10">
    <source>
        <dbReference type="EMBL" id="SFJ10159.1"/>
    </source>
</evidence>
<dbReference type="PROSITE" id="PS00136">
    <property type="entry name" value="SUBTILASE_ASP"/>
    <property type="match status" value="1"/>
</dbReference>